<dbReference type="InterPro" id="IPR036388">
    <property type="entry name" value="WH-like_DNA-bd_sf"/>
</dbReference>
<comment type="similarity">
    <text evidence="1">Belongs to the LysR transcriptional regulatory family.</text>
</comment>
<dbReference type="Gene3D" id="1.10.10.10">
    <property type="entry name" value="Winged helix-like DNA-binding domain superfamily/Winged helix DNA-binding domain"/>
    <property type="match status" value="1"/>
</dbReference>
<dbReference type="Pfam" id="PF03466">
    <property type="entry name" value="LysR_substrate"/>
    <property type="match status" value="1"/>
</dbReference>
<dbReference type="PROSITE" id="PS50931">
    <property type="entry name" value="HTH_LYSR"/>
    <property type="match status" value="1"/>
</dbReference>
<evidence type="ECO:0000313" key="6">
    <source>
        <dbReference type="EMBL" id="NMQ19299.1"/>
    </source>
</evidence>
<evidence type="ECO:0000256" key="4">
    <source>
        <dbReference type="ARBA" id="ARBA00023163"/>
    </source>
</evidence>
<dbReference type="Gene3D" id="3.40.190.10">
    <property type="entry name" value="Periplasmic binding protein-like II"/>
    <property type="match status" value="2"/>
</dbReference>
<evidence type="ECO:0000313" key="7">
    <source>
        <dbReference type="Proteomes" id="UP000760480"/>
    </source>
</evidence>
<keyword evidence="2" id="KW-0805">Transcription regulation</keyword>
<organism evidence="6 7">
    <name type="scientific">Candidatus Competibacter phosphatis</name>
    <dbReference type="NCBI Taxonomy" id="221280"/>
    <lineage>
        <taxon>Bacteria</taxon>
        <taxon>Pseudomonadati</taxon>
        <taxon>Pseudomonadota</taxon>
        <taxon>Gammaproteobacteria</taxon>
        <taxon>Candidatus Competibacteraceae</taxon>
        <taxon>Candidatus Competibacter</taxon>
    </lineage>
</organism>
<evidence type="ECO:0000256" key="3">
    <source>
        <dbReference type="ARBA" id="ARBA00023125"/>
    </source>
</evidence>
<proteinExistence type="inferred from homology"/>
<dbReference type="PANTHER" id="PTHR30126:SF94">
    <property type="entry name" value="LYSR FAMILY TRANSCRIPTIONAL REGULATOR"/>
    <property type="match status" value="1"/>
</dbReference>
<dbReference type="EMBL" id="SPMZ01000023">
    <property type="protein sequence ID" value="NMQ19299.1"/>
    <property type="molecule type" value="Genomic_DNA"/>
</dbReference>
<dbReference type="RefSeq" id="WP_169248557.1">
    <property type="nucleotide sequence ID" value="NZ_SPMZ01000023.1"/>
</dbReference>
<evidence type="ECO:0000259" key="5">
    <source>
        <dbReference type="PROSITE" id="PS50931"/>
    </source>
</evidence>
<evidence type="ECO:0000256" key="2">
    <source>
        <dbReference type="ARBA" id="ARBA00023015"/>
    </source>
</evidence>
<comment type="caution">
    <text evidence="6">The sequence shown here is derived from an EMBL/GenBank/DDBJ whole genome shotgun (WGS) entry which is preliminary data.</text>
</comment>
<dbReference type="CDD" id="cd08420">
    <property type="entry name" value="PBP2_CysL_like"/>
    <property type="match status" value="1"/>
</dbReference>
<dbReference type="SUPFAM" id="SSF53850">
    <property type="entry name" value="Periplasmic binding protein-like II"/>
    <property type="match status" value="1"/>
</dbReference>
<dbReference type="Pfam" id="PF00126">
    <property type="entry name" value="HTH_1"/>
    <property type="match status" value="1"/>
</dbReference>
<keyword evidence="7" id="KW-1185">Reference proteome</keyword>
<dbReference type="PRINTS" id="PR00039">
    <property type="entry name" value="HTHLYSR"/>
</dbReference>
<keyword evidence="4" id="KW-0804">Transcription</keyword>
<evidence type="ECO:0000256" key="1">
    <source>
        <dbReference type="ARBA" id="ARBA00009437"/>
    </source>
</evidence>
<feature type="domain" description="HTH lysR-type" evidence="5">
    <location>
        <begin position="3"/>
        <end position="60"/>
    </location>
</feature>
<dbReference type="PANTHER" id="PTHR30126">
    <property type="entry name" value="HTH-TYPE TRANSCRIPTIONAL REGULATOR"/>
    <property type="match status" value="1"/>
</dbReference>
<dbReference type="InterPro" id="IPR005119">
    <property type="entry name" value="LysR_subst-bd"/>
</dbReference>
<dbReference type="SUPFAM" id="SSF46785">
    <property type="entry name" value="Winged helix' DNA-binding domain"/>
    <property type="match status" value="1"/>
</dbReference>
<accession>A0ABX1TKY7</accession>
<gene>
    <name evidence="6" type="ORF">E4P82_08925</name>
</gene>
<name>A0ABX1TKY7_9GAMM</name>
<keyword evidence="3" id="KW-0238">DNA-binding</keyword>
<sequence>MHVTLKQLRVFVSITQAGTLTAAAERLNLTKPAISMALRELESHLGHPLFDRFRNRLLLNAYGEQLLPWADELLTRAAMLPRALDESLTGGTLTIGASRTVGTYLLPALIAAFRKETGHHDQRLWISHTSAVCTALARFELDLALVEGEVAQQALEPSPWLDDPLCVLAPVSHSLVGRGVLKLAELEGEAWLIREPGSGSREQFFALIGSRLRYCPVSLELNSTEALLQAVAAGLGLACLSRLAAADALAHGRVKELPLAVPLNRRFHIVLHRDKYRGPLLERFIQHCQSFSLPVR</sequence>
<reference evidence="6 7" key="1">
    <citation type="submission" date="2019-03" db="EMBL/GenBank/DDBJ databases">
        <title>Metabolic reconstructions from genomes of highly enriched 'Candidatus Accumulibacter' and 'Candidatus Competibacter' bioreactor populations.</title>
        <authorList>
            <person name="Annavajhala M.K."/>
            <person name="Welles L."/>
            <person name="Abbas B."/>
            <person name="Sorokin D."/>
            <person name="Park H."/>
            <person name="Van Loosdrecht M."/>
            <person name="Chandran K."/>
        </authorList>
    </citation>
    <scope>NUCLEOTIDE SEQUENCE [LARGE SCALE GENOMIC DNA]</scope>
    <source>
        <strain evidence="6 7">SBR_G</strain>
    </source>
</reference>
<dbReference type="Proteomes" id="UP000760480">
    <property type="component" value="Unassembled WGS sequence"/>
</dbReference>
<dbReference type="InterPro" id="IPR036390">
    <property type="entry name" value="WH_DNA-bd_sf"/>
</dbReference>
<protein>
    <submittedName>
        <fullName evidence="6">LysR family transcriptional regulator</fullName>
    </submittedName>
</protein>
<dbReference type="InterPro" id="IPR000847">
    <property type="entry name" value="LysR_HTH_N"/>
</dbReference>